<dbReference type="Proteomes" id="UP001057291">
    <property type="component" value="Unassembled WGS sequence"/>
</dbReference>
<keyword evidence="5" id="KW-1185">Reference proteome</keyword>
<keyword evidence="2" id="KW-0812">Transmembrane</keyword>
<protein>
    <submittedName>
        <fullName evidence="4">2-hydroxy-6-oxo-6-phenylhexa-2,4-dienoate hydrolase</fullName>
    </submittedName>
</protein>
<dbReference type="InterPro" id="IPR050266">
    <property type="entry name" value="AB_hydrolase_sf"/>
</dbReference>
<dbReference type="EMBL" id="BOQE01000001">
    <property type="protein sequence ID" value="GIM46218.1"/>
    <property type="molecule type" value="Genomic_DNA"/>
</dbReference>
<dbReference type="PANTHER" id="PTHR43798">
    <property type="entry name" value="MONOACYLGLYCEROL LIPASE"/>
    <property type="match status" value="1"/>
</dbReference>
<comment type="caution">
    <text evidence="4">The sequence shown here is derived from an EMBL/GenBank/DDBJ whole genome shotgun (WGS) entry which is preliminary data.</text>
</comment>
<accession>A0AAV4LEV8</accession>
<dbReference type="GO" id="GO:0016020">
    <property type="term" value="C:membrane"/>
    <property type="evidence" value="ECO:0007669"/>
    <property type="project" value="TreeGrafter"/>
</dbReference>
<dbReference type="Pfam" id="PF00561">
    <property type="entry name" value="Abhydrolase_1"/>
    <property type="match status" value="1"/>
</dbReference>
<dbReference type="RefSeq" id="WP_282199347.1">
    <property type="nucleotide sequence ID" value="NZ_BOQE01000001.1"/>
</dbReference>
<name>A0AAV4LEV8_9BACL</name>
<proteinExistence type="predicted"/>
<dbReference type="AlphaFoldDB" id="A0AAV4LEV8"/>
<dbReference type="GO" id="GO:0016787">
    <property type="term" value="F:hydrolase activity"/>
    <property type="evidence" value="ECO:0007669"/>
    <property type="project" value="UniProtKB-KW"/>
</dbReference>
<evidence type="ECO:0000313" key="4">
    <source>
        <dbReference type="EMBL" id="GIM46218.1"/>
    </source>
</evidence>
<sequence>MYQARINGITMYYNRIGSGEPLVLIHGLGERKESWVFQYALSDNYDLIIPDLRGHGQSETTEDISIETFAHDILSLLDHLGIESAHFCGLSMGGAVTQEIYRLAPERCRSLILVNTFFFIPITFKILMDYICLWKLQLPKVMKRQLAAYMCLYTLTNETLDRFTQAITPNMDAYAKSVDACLTVDNRLLLRRIKVPTLIIGSQYDRLTPAWMQVLMHQRIPHSELVILRRSGHLAKLERPEEFNGVIRSFLERQQLREIS</sequence>
<evidence type="ECO:0000259" key="3">
    <source>
        <dbReference type="Pfam" id="PF00561"/>
    </source>
</evidence>
<dbReference type="SUPFAM" id="SSF53474">
    <property type="entry name" value="alpha/beta-Hydrolases"/>
    <property type="match status" value="1"/>
</dbReference>
<dbReference type="InterPro" id="IPR029058">
    <property type="entry name" value="AB_hydrolase_fold"/>
</dbReference>
<feature type="transmembrane region" description="Helical" evidence="2">
    <location>
        <begin position="111"/>
        <end position="134"/>
    </location>
</feature>
<evidence type="ECO:0000256" key="2">
    <source>
        <dbReference type="SAM" id="Phobius"/>
    </source>
</evidence>
<reference evidence="4" key="1">
    <citation type="journal article" date="2023" name="Int. J. Syst. Evol. Microbiol.">
        <title>Collibacillus ludicampi gen. nov., sp. nov., a new soil bacterium of the family Alicyclobacillaceae.</title>
        <authorList>
            <person name="Jojima T."/>
            <person name="Ioku Y."/>
            <person name="Fukuta Y."/>
            <person name="Shirasaka N."/>
            <person name="Matsumura Y."/>
            <person name="Mori M."/>
        </authorList>
    </citation>
    <scope>NUCLEOTIDE SEQUENCE</scope>
    <source>
        <strain evidence="4">TP075</strain>
    </source>
</reference>
<dbReference type="InterPro" id="IPR000073">
    <property type="entry name" value="AB_hydrolase_1"/>
</dbReference>
<evidence type="ECO:0000256" key="1">
    <source>
        <dbReference type="ARBA" id="ARBA00022801"/>
    </source>
</evidence>
<organism evidence="4 5">
    <name type="scientific">Collibacillus ludicampi</name>
    <dbReference type="NCBI Taxonomy" id="2771369"/>
    <lineage>
        <taxon>Bacteria</taxon>
        <taxon>Bacillati</taxon>
        <taxon>Bacillota</taxon>
        <taxon>Bacilli</taxon>
        <taxon>Bacillales</taxon>
        <taxon>Alicyclobacillaceae</taxon>
        <taxon>Collibacillus</taxon>
    </lineage>
</organism>
<feature type="domain" description="AB hydrolase-1" evidence="3">
    <location>
        <begin position="21"/>
        <end position="240"/>
    </location>
</feature>
<dbReference type="Gene3D" id="3.40.50.1820">
    <property type="entry name" value="alpha/beta hydrolase"/>
    <property type="match status" value="1"/>
</dbReference>
<dbReference type="PRINTS" id="PR00111">
    <property type="entry name" value="ABHYDROLASE"/>
</dbReference>
<keyword evidence="2" id="KW-1133">Transmembrane helix</keyword>
<evidence type="ECO:0000313" key="5">
    <source>
        <dbReference type="Proteomes" id="UP001057291"/>
    </source>
</evidence>
<gene>
    <name evidence="4" type="ORF">DNHGIG_17670</name>
</gene>
<dbReference type="PANTHER" id="PTHR43798:SF31">
    <property type="entry name" value="AB HYDROLASE SUPERFAMILY PROTEIN YCLE"/>
    <property type="match status" value="1"/>
</dbReference>
<keyword evidence="1 4" id="KW-0378">Hydrolase</keyword>
<keyword evidence="2" id="KW-0472">Membrane</keyword>